<dbReference type="CDD" id="cd08061">
    <property type="entry name" value="MPN_NPL4"/>
    <property type="match status" value="1"/>
</dbReference>
<evidence type="ECO:0000313" key="10">
    <source>
        <dbReference type="EMBL" id="KAK8738908.1"/>
    </source>
</evidence>
<comment type="pathway">
    <text evidence="5">Protein degradation; proteasomal ubiquitin-dependent pathway.</text>
</comment>
<dbReference type="EMBL" id="JARKIK010000038">
    <property type="protein sequence ID" value="KAK8738908.1"/>
    <property type="molecule type" value="Genomic_DNA"/>
</dbReference>
<proteinExistence type="inferred from homology"/>
<dbReference type="AlphaFoldDB" id="A0AAW0XHW4"/>
<evidence type="ECO:0000259" key="8">
    <source>
        <dbReference type="PROSITE" id="PS50199"/>
    </source>
</evidence>
<keyword evidence="3 7" id="KW-0863">Zinc-finger</keyword>
<dbReference type="InterPro" id="IPR001876">
    <property type="entry name" value="Znf_RanBP2"/>
</dbReference>
<dbReference type="SUPFAM" id="SSF54236">
    <property type="entry name" value="Ubiquitin-like"/>
    <property type="match status" value="1"/>
</dbReference>
<dbReference type="PROSITE" id="PS01358">
    <property type="entry name" value="ZF_RANBP2_1"/>
    <property type="match status" value="1"/>
</dbReference>
<dbReference type="InterPro" id="IPR016563">
    <property type="entry name" value="Npl4"/>
</dbReference>
<dbReference type="Gene3D" id="3.40.140.10">
    <property type="entry name" value="Cytidine Deaminase, domain 2"/>
    <property type="match status" value="1"/>
</dbReference>
<accession>A0AAW0XHW4</accession>
<dbReference type="FunFam" id="3.40.140.10:FF:000012">
    <property type="entry name" value="nuclear protein localization protein 4 homolog"/>
    <property type="match status" value="1"/>
</dbReference>
<evidence type="ECO:0000256" key="2">
    <source>
        <dbReference type="ARBA" id="ARBA00022723"/>
    </source>
</evidence>
<dbReference type="InterPro" id="IPR007717">
    <property type="entry name" value="NPL4_C"/>
</dbReference>
<keyword evidence="4" id="KW-0862">Zinc</keyword>
<evidence type="ECO:0000256" key="3">
    <source>
        <dbReference type="ARBA" id="ARBA00022771"/>
    </source>
</evidence>
<evidence type="ECO:0000259" key="9">
    <source>
        <dbReference type="PROSITE" id="PS50249"/>
    </source>
</evidence>
<dbReference type="GO" id="GO:0006511">
    <property type="term" value="P:ubiquitin-dependent protein catabolic process"/>
    <property type="evidence" value="ECO:0007669"/>
    <property type="project" value="InterPro"/>
</dbReference>
<dbReference type="SMART" id="SM00547">
    <property type="entry name" value="ZnF_RBZ"/>
    <property type="match status" value="1"/>
</dbReference>
<evidence type="ECO:0000256" key="4">
    <source>
        <dbReference type="ARBA" id="ARBA00022833"/>
    </source>
</evidence>
<organism evidence="10 11">
    <name type="scientific">Cherax quadricarinatus</name>
    <name type="common">Australian red claw crayfish</name>
    <dbReference type="NCBI Taxonomy" id="27406"/>
    <lineage>
        <taxon>Eukaryota</taxon>
        <taxon>Metazoa</taxon>
        <taxon>Ecdysozoa</taxon>
        <taxon>Arthropoda</taxon>
        <taxon>Crustacea</taxon>
        <taxon>Multicrustacea</taxon>
        <taxon>Malacostraca</taxon>
        <taxon>Eumalacostraca</taxon>
        <taxon>Eucarida</taxon>
        <taxon>Decapoda</taxon>
        <taxon>Pleocyemata</taxon>
        <taxon>Astacidea</taxon>
        <taxon>Parastacoidea</taxon>
        <taxon>Parastacidae</taxon>
        <taxon>Cherax</taxon>
    </lineage>
</organism>
<dbReference type="Pfam" id="PF05020">
    <property type="entry name" value="zf-NPL4"/>
    <property type="match status" value="1"/>
</dbReference>
<dbReference type="Proteomes" id="UP001445076">
    <property type="component" value="Unassembled WGS sequence"/>
</dbReference>
<dbReference type="Gene3D" id="3.10.20.90">
    <property type="entry name" value="Phosphatidylinositol 3-kinase Catalytic Subunit, Chain A, domain 1"/>
    <property type="match status" value="1"/>
</dbReference>
<reference evidence="10 11" key="1">
    <citation type="journal article" date="2024" name="BMC Genomics">
        <title>Genome assembly of redclaw crayfish (Cherax quadricarinatus) provides insights into its immune adaptation and hypoxia tolerance.</title>
        <authorList>
            <person name="Liu Z."/>
            <person name="Zheng J."/>
            <person name="Li H."/>
            <person name="Fang K."/>
            <person name="Wang S."/>
            <person name="He J."/>
            <person name="Zhou D."/>
            <person name="Weng S."/>
            <person name="Chi M."/>
            <person name="Gu Z."/>
            <person name="He J."/>
            <person name="Li F."/>
            <person name="Wang M."/>
        </authorList>
    </citation>
    <scope>NUCLEOTIDE SEQUENCE [LARGE SCALE GENOMIC DNA]</scope>
    <source>
        <strain evidence="10">ZL_2023a</strain>
    </source>
</reference>
<dbReference type="GO" id="GO:0008270">
    <property type="term" value="F:zinc ion binding"/>
    <property type="evidence" value="ECO:0007669"/>
    <property type="project" value="UniProtKB-KW"/>
</dbReference>
<evidence type="ECO:0000256" key="1">
    <source>
        <dbReference type="ARBA" id="ARBA00011025"/>
    </source>
</evidence>
<dbReference type="GO" id="GO:0031625">
    <property type="term" value="F:ubiquitin protein ligase binding"/>
    <property type="evidence" value="ECO:0007669"/>
    <property type="project" value="TreeGrafter"/>
</dbReference>
<dbReference type="InterPro" id="IPR037518">
    <property type="entry name" value="MPN"/>
</dbReference>
<dbReference type="Pfam" id="PF11543">
    <property type="entry name" value="UN_NPL4"/>
    <property type="match status" value="1"/>
</dbReference>
<name>A0AAW0XHW4_CHEQU</name>
<dbReference type="PANTHER" id="PTHR12710">
    <property type="entry name" value="NUCLEAR PROTEIN LOCALIZATION 4"/>
    <property type="match status" value="1"/>
</dbReference>
<evidence type="ECO:0000256" key="5">
    <source>
        <dbReference type="ARBA" id="ARBA00060618"/>
    </source>
</evidence>
<dbReference type="Pfam" id="PF05021">
    <property type="entry name" value="NPL4"/>
    <property type="match status" value="1"/>
</dbReference>
<gene>
    <name evidence="10" type="ORF">OTU49_003729</name>
</gene>
<evidence type="ECO:0000313" key="11">
    <source>
        <dbReference type="Proteomes" id="UP001445076"/>
    </source>
</evidence>
<sequence>MIIRIQSPEGTKRVETKPTDSTKTLYEKVRTTFNLSSSGFALYLGREKKNELLSSPRKTLKGYKLNHGDMIYLHFANDGGGCSTVSTADRKTSSSQDSGKVIVPVPTQQVASSIKSLVEEDEVDQILAKEDGKIARKINPQLCRHGANSKCVHCIPLDPWDENYLKEQNIKHLSFNSYLRKLTSGVDKGKFVVLDDISCKIKSGCKDHSPWPKGICSKCQPSAITLNRQSYRHVDNVMFENPNLVERFLNYWRVTGHQRVGFLYGHYEPHLDVPLGIKATVAAVYEPPQEGSRDHVKLLPDPKKEIVDEVAKGLGLTCVGWIFTDLVPLDSNNGTVRYLRHADTYFLSAHEVITAAHLQTLHPNPCRLSCEGKYGSKFVTVIVTGDKNNQVHMEGYQVSNQCQSVVRDKCLIPTKDAPELAYIRESSSEQYVPDVYFKEKDQYNNEVVRLGRPLPVEYLLLDCPVSTPNDPIYTFAVNETSFPVSNRMVEGHLQDFTALATYLKKFTNDQFLEAVSDLHVLVYIATMDMLPLREYIGPLLEAVKKRDRAAALEWKQSGHWATVEQLVMASGGEGTVVGGETDTTGRGSSVQPSTSSSSWTCQHCTFINQTASENCDMCHLPQ</sequence>
<dbReference type="InterPro" id="IPR007716">
    <property type="entry name" value="NPL4_Zn-bd_put"/>
</dbReference>
<keyword evidence="2" id="KW-0479">Metal-binding</keyword>
<keyword evidence="11" id="KW-1185">Reference proteome</keyword>
<comment type="caution">
    <text evidence="10">The sequence shown here is derived from an EMBL/GenBank/DDBJ whole genome shotgun (WGS) entry which is preliminary data.</text>
</comment>
<comment type="similarity">
    <text evidence="1">Belongs to the NPL4 family.</text>
</comment>
<dbReference type="InterPro" id="IPR024682">
    <property type="entry name" value="Npl4_Ub-like_dom"/>
</dbReference>
<evidence type="ECO:0000256" key="7">
    <source>
        <dbReference type="PROSITE-ProRule" id="PRU00322"/>
    </source>
</evidence>
<dbReference type="GO" id="GO:0043130">
    <property type="term" value="F:ubiquitin binding"/>
    <property type="evidence" value="ECO:0007669"/>
    <property type="project" value="TreeGrafter"/>
</dbReference>
<dbReference type="InterPro" id="IPR029071">
    <property type="entry name" value="Ubiquitin-like_domsf"/>
</dbReference>
<evidence type="ECO:0000256" key="6">
    <source>
        <dbReference type="ARBA" id="ARBA00074519"/>
    </source>
</evidence>
<dbReference type="PROSITE" id="PS50199">
    <property type="entry name" value="ZF_RANBP2_2"/>
    <property type="match status" value="1"/>
</dbReference>
<protein>
    <recommendedName>
        <fullName evidence="6">Nuclear protein localization protein 4 homolog</fullName>
    </recommendedName>
</protein>
<dbReference type="PANTHER" id="PTHR12710:SF0">
    <property type="entry name" value="NUCLEAR PROTEIN LOCALIZATION PROTEIN 4 HOMOLOG"/>
    <property type="match status" value="1"/>
</dbReference>
<dbReference type="GO" id="GO:0005634">
    <property type="term" value="C:nucleus"/>
    <property type="evidence" value="ECO:0007669"/>
    <property type="project" value="TreeGrafter"/>
</dbReference>
<feature type="domain" description="MPN" evidence="9">
    <location>
        <begin position="237"/>
        <end position="374"/>
    </location>
</feature>
<dbReference type="Gene3D" id="2.30.30.380">
    <property type="entry name" value="Zn-finger domain of Sec23/24"/>
    <property type="match status" value="1"/>
</dbReference>
<dbReference type="SUPFAM" id="SSF90209">
    <property type="entry name" value="Ran binding protein zinc finger-like"/>
    <property type="match status" value="1"/>
</dbReference>
<feature type="domain" description="RanBP2-type" evidence="8">
    <location>
        <begin position="595"/>
        <end position="622"/>
    </location>
</feature>
<dbReference type="PROSITE" id="PS50249">
    <property type="entry name" value="MPN"/>
    <property type="match status" value="1"/>
</dbReference>
<dbReference type="PIRSF" id="PIRSF010052">
    <property type="entry name" value="Polyub_prc_Npl4"/>
    <property type="match status" value="1"/>
</dbReference>
<dbReference type="InterPro" id="IPR036443">
    <property type="entry name" value="Znf_RanBP2_sf"/>
</dbReference>